<reference evidence="3" key="2">
    <citation type="submission" date="2024-04" db="EMBL/GenBank/DDBJ databases">
        <authorList>
            <person name="Chen Y."/>
            <person name="Shah S."/>
            <person name="Dougan E. K."/>
            <person name="Thang M."/>
            <person name="Chan C."/>
        </authorList>
    </citation>
    <scope>NUCLEOTIDE SEQUENCE [LARGE SCALE GENOMIC DNA]</scope>
</reference>
<gene>
    <name evidence="2" type="ORF">C1SCF055_LOCUS19153</name>
</gene>
<accession>A0A9P1FZF3</accession>
<name>A0A9P1FZF3_9DINO</name>
<dbReference type="AlphaFoldDB" id="A0A9P1FZF3"/>
<dbReference type="EMBL" id="CAMXCT020001697">
    <property type="protein sequence ID" value="CAL1145690.1"/>
    <property type="molecule type" value="Genomic_DNA"/>
</dbReference>
<dbReference type="InterPro" id="IPR002885">
    <property type="entry name" value="PPR_rpt"/>
</dbReference>
<dbReference type="Gene3D" id="1.25.40.10">
    <property type="entry name" value="Tetratricopeptide repeat domain"/>
    <property type="match status" value="1"/>
</dbReference>
<dbReference type="EMBL" id="CAMXCT010001697">
    <property type="protein sequence ID" value="CAI3992315.1"/>
    <property type="molecule type" value="Genomic_DNA"/>
</dbReference>
<dbReference type="Proteomes" id="UP001152797">
    <property type="component" value="Unassembled WGS sequence"/>
</dbReference>
<organism evidence="2">
    <name type="scientific">Cladocopium goreaui</name>
    <dbReference type="NCBI Taxonomy" id="2562237"/>
    <lineage>
        <taxon>Eukaryota</taxon>
        <taxon>Sar</taxon>
        <taxon>Alveolata</taxon>
        <taxon>Dinophyceae</taxon>
        <taxon>Suessiales</taxon>
        <taxon>Symbiodiniaceae</taxon>
        <taxon>Cladocopium</taxon>
    </lineage>
</organism>
<evidence type="ECO:0000313" key="2">
    <source>
        <dbReference type="EMBL" id="CAI3992315.1"/>
    </source>
</evidence>
<reference evidence="2" key="1">
    <citation type="submission" date="2022-10" db="EMBL/GenBank/DDBJ databases">
        <authorList>
            <person name="Chen Y."/>
            <person name="Dougan E. K."/>
            <person name="Chan C."/>
            <person name="Rhodes N."/>
            <person name="Thang M."/>
        </authorList>
    </citation>
    <scope>NUCLEOTIDE SEQUENCE</scope>
</reference>
<evidence type="ECO:0000313" key="5">
    <source>
        <dbReference type="Proteomes" id="UP001152797"/>
    </source>
</evidence>
<evidence type="ECO:0000256" key="1">
    <source>
        <dbReference type="ARBA" id="ARBA00022737"/>
    </source>
</evidence>
<sequence>MTSGSKPNNISFTLAISSCEAGSAWQEAIRLLRRMPGIGPPNAGAALNSCAKGAAWQMALEVLEKLPEWQVEPGLVSYNIALDALVKGQEWQRCLHLFHRMPQLSRQLQWDRFSCSSAIAACVRGQLWSEAKDLAALMQGTRSLGPENGEASGALVPTVRLAKELAVVCCVAVATWTFLPPGAPRRALPLLLAGSAGAGPARAVKGKAVDEESAEMDKLGSMLEKKWEKVKPRCTSLKMTGIKAGYGVSKKKELEDTVVCDDGGKPESKDQE</sequence>
<protein>
    <submittedName>
        <fullName evidence="4">Pentatricopeptide repeat-containing protein At2g18940, chloroplastic</fullName>
    </submittedName>
</protein>
<dbReference type="NCBIfam" id="TIGR00756">
    <property type="entry name" value="PPR"/>
    <property type="match status" value="1"/>
</dbReference>
<proteinExistence type="predicted"/>
<keyword evidence="5" id="KW-1185">Reference proteome</keyword>
<comment type="caution">
    <text evidence="2">The sequence shown here is derived from an EMBL/GenBank/DDBJ whole genome shotgun (WGS) entry which is preliminary data.</text>
</comment>
<evidence type="ECO:0000313" key="4">
    <source>
        <dbReference type="EMBL" id="CAL4779627.1"/>
    </source>
</evidence>
<evidence type="ECO:0000313" key="3">
    <source>
        <dbReference type="EMBL" id="CAL1145690.1"/>
    </source>
</evidence>
<dbReference type="PROSITE" id="PS51257">
    <property type="entry name" value="PROKAR_LIPOPROTEIN"/>
    <property type="match status" value="1"/>
</dbReference>
<dbReference type="InterPro" id="IPR011990">
    <property type="entry name" value="TPR-like_helical_dom_sf"/>
</dbReference>
<dbReference type="EMBL" id="CAMXCT030001697">
    <property type="protein sequence ID" value="CAL4779627.1"/>
    <property type="molecule type" value="Genomic_DNA"/>
</dbReference>
<dbReference type="Pfam" id="PF01535">
    <property type="entry name" value="PPR"/>
    <property type="match status" value="1"/>
</dbReference>
<keyword evidence="1" id="KW-0677">Repeat</keyword>
<dbReference type="PANTHER" id="PTHR47447">
    <property type="entry name" value="OS03G0856100 PROTEIN"/>
    <property type="match status" value="1"/>
</dbReference>
<dbReference type="OrthoDB" id="10317633at2759"/>
<dbReference type="PANTHER" id="PTHR47447:SF17">
    <property type="entry name" value="OS12G0638900 PROTEIN"/>
    <property type="match status" value="1"/>
</dbReference>